<dbReference type="EMBL" id="CP163440">
    <property type="protein sequence ID" value="XDQ67167.1"/>
    <property type="molecule type" value="Genomic_DNA"/>
</dbReference>
<dbReference type="InterPro" id="IPR036812">
    <property type="entry name" value="NAD(P)_OxRdtase_dom_sf"/>
</dbReference>
<dbReference type="InterPro" id="IPR023210">
    <property type="entry name" value="NADP_OxRdtase_dom"/>
</dbReference>
<dbReference type="AlphaFoldDB" id="A0AB39SGH7"/>
<feature type="domain" description="NADP-dependent oxidoreductase" evidence="3">
    <location>
        <begin position="28"/>
        <end position="293"/>
    </location>
</feature>
<dbReference type="PANTHER" id="PTHR43625:SF40">
    <property type="entry name" value="ALDO-KETO REDUCTASE YAKC [NADP(+)]"/>
    <property type="match status" value="1"/>
</dbReference>
<reference evidence="4" key="1">
    <citation type="submission" date="2024-07" db="EMBL/GenBank/DDBJ databases">
        <authorList>
            <person name="Yu S.T."/>
        </authorList>
    </citation>
    <scope>NUCLEOTIDE SEQUENCE</scope>
    <source>
        <strain evidence="4">R35</strain>
    </source>
</reference>
<dbReference type="GO" id="GO:0005737">
    <property type="term" value="C:cytoplasm"/>
    <property type="evidence" value="ECO:0007669"/>
    <property type="project" value="TreeGrafter"/>
</dbReference>
<dbReference type="GO" id="GO:0016491">
    <property type="term" value="F:oxidoreductase activity"/>
    <property type="evidence" value="ECO:0007669"/>
    <property type="project" value="UniProtKB-KW"/>
</dbReference>
<proteinExistence type="predicted"/>
<accession>A0AB39SGH7</accession>
<protein>
    <submittedName>
        <fullName evidence="4">Aldo/keto reductase</fullName>
    </submittedName>
</protein>
<sequence length="316" mass="33509">MRVVNQAEQSDGHGEPAIREIAGHRVWPIALGGAALSLRPDLSRTAAVSTINAAIDSGVNLIDTARAYTTVDEEAHNERLIGDVLTARQDGSTVMVATKGGHFRAGPAEWKNDARPAALRADLESSLRALKRETVDLYFLHWPDPDVPFTESVGALSEMRSEGKIRAIGISNVDPALLALARTVTSVDAVENPYSALGGGDDTLLRECERQGIPFLAYSPLRGWTASDASPRLLDLAAHRSVSPQQLLLACLLHRSDTLLPISGAGRPETAVDSASSARLSLSPDELRIIDAVAGGRREPAVEETAAPDAAASPQP</sequence>
<keyword evidence="1" id="KW-0560">Oxidoreductase</keyword>
<feature type="compositionally biased region" description="Low complexity" evidence="2">
    <location>
        <begin position="303"/>
        <end position="316"/>
    </location>
</feature>
<dbReference type="Gene3D" id="3.20.20.100">
    <property type="entry name" value="NADP-dependent oxidoreductase domain"/>
    <property type="match status" value="1"/>
</dbReference>
<dbReference type="RefSeq" id="WP_369264094.1">
    <property type="nucleotide sequence ID" value="NZ_CP163440.1"/>
</dbReference>
<dbReference type="PANTHER" id="PTHR43625">
    <property type="entry name" value="AFLATOXIN B1 ALDEHYDE REDUCTASE"/>
    <property type="match status" value="1"/>
</dbReference>
<dbReference type="Pfam" id="PF00248">
    <property type="entry name" value="Aldo_ket_red"/>
    <property type="match status" value="1"/>
</dbReference>
<name>A0AB39SGH7_9ACTN</name>
<evidence type="ECO:0000256" key="1">
    <source>
        <dbReference type="ARBA" id="ARBA00023002"/>
    </source>
</evidence>
<evidence type="ECO:0000313" key="4">
    <source>
        <dbReference type="EMBL" id="XDQ67167.1"/>
    </source>
</evidence>
<dbReference type="CDD" id="cd19088">
    <property type="entry name" value="AKR_AKR13B1"/>
    <property type="match status" value="1"/>
</dbReference>
<dbReference type="SUPFAM" id="SSF51430">
    <property type="entry name" value="NAD(P)-linked oxidoreductase"/>
    <property type="match status" value="1"/>
</dbReference>
<feature type="region of interest" description="Disordered" evidence="2">
    <location>
        <begin position="293"/>
        <end position="316"/>
    </location>
</feature>
<organism evidence="4">
    <name type="scientific">Streptomyces sp. R35</name>
    <dbReference type="NCBI Taxonomy" id="3238630"/>
    <lineage>
        <taxon>Bacteria</taxon>
        <taxon>Bacillati</taxon>
        <taxon>Actinomycetota</taxon>
        <taxon>Actinomycetes</taxon>
        <taxon>Kitasatosporales</taxon>
        <taxon>Streptomycetaceae</taxon>
        <taxon>Streptomyces</taxon>
    </lineage>
</organism>
<evidence type="ECO:0000259" key="3">
    <source>
        <dbReference type="Pfam" id="PF00248"/>
    </source>
</evidence>
<dbReference type="InterPro" id="IPR050791">
    <property type="entry name" value="Aldo-Keto_reductase"/>
</dbReference>
<gene>
    <name evidence="4" type="ORF">AB5J50_43475</name>
</gene>
<evidence type="ECO:0000256" key="2">
    <source>
        <dbReference type="SAM" id="MobiDB-lite"/>
    </source>
</evidence>